<keyword evidence="17" id="KW-0539">Nucleus</keyword>
<dbReference type="GO" id="GO:0061630">
    <property type="term" value="F:ubiquitin protein ligase activity"/>
    <property type="evidence" value="ECO:0007669"/>
    <property type="project" value="UniProtKB-EC"/>
</dbReference>
<evidence type="ECO:0000256" key="8">
    <source>
        <dbReference type="ARBA" id="ARBA00017887"/>
    </source>
</evidence>
<dbReference type="Pfam" id="PF13445">
    <property type="entry name" value="zf-RING_UBOX"/>
    <property type="match status" value="1"/>
</dbReference>
<keyword evidence="12 20" id="KW-0863">Zinc-finger</keyword>
<dbReference type="FunFam" id="3.30.40.10:FF:000172">
    <property type="entry name" value="E3 ubiquitin-protein ligase RAD18"/>
    <property type="match status" value="1"/>
</dbReference>
<evidence type="ECO:0000256" key="20">
    <source>
        <dbReference type="PROSITE-ProRule" id="PRU00322"/>
    </source>
</evidence>
<dbReference type="GO" id="GO:0005634">
    <property type="term" value="C:nucleus"/>
    <property type="evidence" value="ECO:0007669"/>
    <property type="project" value="UniProtKB-SubCell"/>
</dbReference>
<evidence type="ECO:0000256" key="10">
    <source>
        <dbReference type="ARBA" id="ARBA00022723"/>
    </source>
</evidence>
<comment type="pathway">
    <text evidence="4">Protein modification; protein ubiquitination.</text>
</comment>
<dbReference type="PROSITE" id="PS50089">
    <property type="entry name" value="ZF_RING_2"/>
    <property type="match status" value="1"/>
</dbReference>
<evidence type="ECO:0000259" key="22">
    <source>
        <dbReference type="PROSITE" id="PS50089"/>
    </source>
</evidence>
<feature type="region of interest" description="Disordered" evidence="21">
    <location>
        <begin position="410"/>
        <end position="446"/>
    </location>
</feature>
<dbReference type="EC" id="2.3.2.27" evidence="7"/>
<evidence type="ECO:0000256" key="15">
    <source>
        <dbReference type="ARBA" id="ARBA00023125"/>
    </source>
</evidence>
<dbReference type="InterPro" id="IPR013083">
    <property type="entry name" value="Znf_RING/FYVE/PHD"/>
</dbReference>
<evidence type="ECO:0000256" key="3">
    <source>
        <dbReference type="ARBA" id="ARBA00004123"/>
    </source>
</evidence>
<dbReference type="InterPro" id="IPR003613">
    <property type="entry name" value="Ubox_domain"/>
</dbReference>
<dbReference type="GO" id="GO:0003697">
    <property type="term" value="F:single-stranded DNA binding"/>
    <property type="evidence" value="ECO:0007669"/>
    <property type="project" value="InterPro"/>
</dbReference>
<dbReference type="RefSeq" id="XP_067818431.1">
    <property type="nucleotide sequence ID" value="XM_067962399.1"/>
</dbReference>
<keyword evidence="13" id="KW-0833">Ubl conjugation pathway</keyword>
<feature type="domain" description="RanBP2-type" evidence="23">
    <location>
        <begin position="449"/>
        <end position="478"/>
    </location>
</feature>
<dbReference type="Gene3D" id="2.30.30.380">
    <property type="entry name" value="Zn-finger domain of Sec23/24"/>
    <property type="match status" value="1"/>
</dbReference>
<dbReference type="GO" id="GO:0006301">
    <property type="term" value="P:DNA damage tolerance"/>
    <property type="evidence" value="ECO:0007669"/>
    <property type="project" value="InterPro"/>
</dbReference>
<dbReference type="InterPro" id="IPR039577">
    <property type="entry name" value="Rad18"/>
</dbReference>
<dbReference type="EC" id="2.3.2.31" evidence="6"/>
<dbReference type="InterPro" id="IPR017907">
    <property type="entry name" value="Znf_RING_CS"/>
</dbReference>
<evidence type="ECO:0000256" key="7">
    <source>
        <dbReference type="ARBA" id="ARBA00012483"/>
    </source>
</evidence>
<evidence type="ECO:0000313" key="24">
    <source>
        <dbReference type="EMBL" id="TDH68932.1"/>
    </source>
</evidence>
<dbReference type="Gene3D" id="3.30.40.10">
    <property type="entry name" value="Zinc/RING finger domain, C3HC4 (zinc finger)"/>
    <property type="match status" value="1"/>
</dbReference>
<dbReference type="SUPFAM" id="SSF57850">
    <property type="entry name" value="RING/U-box"/>
    <property type="match status" value="1"/>
</dbReference>
<dbReference type="GeneID" id="94348070"/>
<protein>
    <recommendedName>
        <fullName evidence="8">RanBP-type and C3HC4-type zinc finger-containing protein 1</fullName>
        <ecNumber evidence="7">2.3.2.27</ecNumber>
        <ecNumber evidence="6">2.3.2.31</ecNumber>
    </recommendedName>
    <alternativeName>
        <fullName evidence="18 19">RING-type E3 ubiquitin transferase RAD18</fullName>
    </alternativeName>
</protein>
<evidence type="ECO:0000256" key="11">
    <source>
        <dbReference type="ARBA" id="ARBA00022763"/>
    </source>
</evidence>
<gene>
    <name evidence="24" type="ORF">CCR75_004313</name>
</gene>
<evidence type="ECO:0000256" key="18">
    <source>
        <dbReference type="ARBA" id="ARBA00031783"/>
    </source>
</evidence>
<evidence type="ECO:0000256" key="14">
    <source>
        <dbReference type="ARBA" id="ARBA00022833"/>
    </source>
</evidence>
<comment type="subcellular location">
    <subcellularLocation>
        <location evidence="3">Nucleus</location>
    </subcellularLocation>
</comment>
<keyword evidence="14" id="KW-0862">Zinc</keyword>
<dbReference type="OrthoDB" id="206574at2759"/>
<dbReference type="PROSITE" id="PS50199">
    <property type="entry name" value="ZF_RANBP2_2"/>
    <property type="match status" value="1"/>
</dbReference>
<dbReference type="EMBL" id="SHOA02000016">
    <property type="protein sequence ID" value="TDH68932.1"/>
    <property type="molecule type" value="Genomic_DNA"/>
</dbReference>
<dbReference type="SMART" id="SM00504">
    <property type="entry name" value="Ubox"/>
    <property type="match status" value="1"/>
</dbReference>
<comment type="catalytic activity">
    <reaction evidence="2">
        <text>[E2 ubiquitin-conjugating enzyme]-S-ubiquitinyl-L-cysteine + [acceptor protein]-L-lysine = [E2 ubiquitin-conjugating enzyme]-L-cysteine + [acceptor protein]-N(6)-ubiquitinyl-L-lysine.</text>
        <dbReference type="EC" id="2.3.2.31"/>
    </reaction>
</comment>
<dbReference type="InterPro" id="IPR027370">
    <property type="entry name" value="Znf-RING_euk"/>
</dbReference>
<name>A0A976FLE2_BRELC</name>
<evidence type="ECO:0000256" key="2">
    <source>
        <dbReference type="ARBA" id="ARBA00001798"/>
    </source>
</evidence>
<feature type="compositionally biased region" description="Basic and acidic residues" evidence="21">
    <location>
        <begin position="410"/>
        <end position="430"/>
    </location>
</feature>
<evidence type="ECO:0000256" key="16">
    <source>
        <dbReference type="ARBA" id="ARBA00023204"/>
    </source>
</evidence>
<evidence type="ECO:0000256" key="12">
    <source>
        <dbReference type="ARBA" id="ARBA00022771"/>
    </source>
</evidence>
<comment type="catalytic activity">
    <reaction evidence="1">
        <text>S-ubiquitinyl-[E2 ubiquitin-conjugating enzyme]-L-cysteine + [acceptor protein]-L-lysine = [E2 ubiquitin-conjugating enzyme]-L-cysteine + N(6)-ubiquitinyl-[acceptor protein]-L-lysine.</text>
        <dbReference type="EC" id="2.3.2.27"/>
    </reaction>
</comment>
<dbReference type="PANTHER" id="PTHR14134">
    <property type="entry name" value="E3 UBIQUITIN-PROTEIN LIGASE RAD18"/>
    <property type="match status" value="1"/>
</dbReference>
<comment type="similarity">
    <text evidence="5">Belongs to the RAD18 family.</text>
</comment>
<dbReference type="InterPro" id="IPR036443">
    <property type="entry name" value="Znf_RanBP2_sf"/>
</dbReference>
<evidence type="ECO:0000256" key="19">
    <source>
        <dbReference type="ARBA" id="ARBA00082369"/>
    </source>
</evidence>
<evidence type="ECO:0000256" key="21">
    <source>
        <dbReference type="SAM" id="MobiDB-lite"/>
    </source>
</evidence>
<evidence type="ECO:0000259" key="23">
    <source>
        <dbReference type="PROSITE" id="PS50199"/>
    </source>
</evidence>
<reference evidence="24 25" key="1">
    <citation type="journal article" date="2021" name="Genome Biol.">
        <title>AFLAP: assembly-free linkage analysis pipeline using k-mers from genome sequencing data.</title>
        <authorList>
            <person name="Fletcher K."/>
            <person name="Zhang L."/>
            <person name="Gil J."/>
            <person name="Han R."/>
            <person name="Cavanaugh K."/>
            <person name="Michelmore R."/>
        </authorList>
    </citation>
    <scope>NUCLEOTIDE SEQUENCE [LARGE SCALE GENOMIC DNA]</scope>
    <source>
        <strain evidence="24 25">SF5</strain>
    </source>
</reference>
<dbReference type="GO" id="GO:0006513">
    <property type="term" value="P:protein monoubiquitination"/>
    <property type="evidence" value="ECO:0007669"/>
    <property type="project" value="InterPro"/>
</dbReference>
<dbReference type="SUPFAM" id="SSF90209">
    <property type="entry name" value="Ran binding protein zinc finger-like"/>
    <property type="match status" value="1"/>
</dbReference>
<evidence type="ECO:0000256" key="9">
    <source>
        <dbReference type="ARBA" id="ARBA00022679"/>
    </source>
</evidence>
<dbReference type="PROSITE" id="PS00518">
    <property type="entry name" value="ZF_RING_1"/>
    <property type="match status" value="1"/>
</dbReference>
<dbReference type="SMART" id="SM00184">
    <property type="entry name" value="RING"/>
    <property type="match status" value="1"/>
</dbReference>
<dbReference type="Proteomes" id="UP000294530">
    <property type="component" value="Unassembled WGS sequence"/>
</dbReference>
<dbReference type="InterPro" id="IPR001841">
    <property type="entry name" value="Znf_RING"/>
</dbReference>
<evidence type="ECO:0000256" key="17">
    <source>
        <dbReference type="ARBA" id="ARBA00023242"/>
    </source>
</evidence>
<keyword evidence="16" id="KW-0234">DNA repair</keyword>
<keyword evidence="15" id="KW-0238">DNA-binding</keyword>
<keyword evidence="25" id="KW-1185">Reference proteome</keyword>
<keyword evidence="11" id="KW-0227">DNA damage</keyword>
<evidence type="ECO:0000256" key="1">
    <source>
        <dbReference type="ARBA" id="ARBA00000900"/>
    </source>
</evidence>
<dbReference type="AlphaFoldDB" id="A0A976FLE2"/>
<evidence type="ECO:0000256" key="5">
    <source>
        <dbReference type="ARBA" id="ARBA00009506"/>
    </source>
</evidence>
<comment type="caution">
    <text evidence="24">The sequence shown here is derived from an EMBL/GenBank/DDBJ whole genome shotgun (WGS) entry which is preliminary data.</text>
</comment>
<dbReference type="PROSITE" id="PS01358">
    <property type="entry name" value="ZF_RANBP2_1"/>
    <property type="match status" value="1"/>
</dbReference>
<keyword evidence="9" id="KW-0808">Transferase</keyword>
<feature type="domain" description="RING-type" evidence="22">
    <location>
        <begin position="33"/>
        <end position="74"/>
    </location>
</feature>
<dbReference type="InterPro" id="IPR001876">
    <property type="entry name" value="Znf_RanBP2"/>
</dbReference>
<evidence type="ECO:0000256" key="6">
    <source>
        <dbReference type="ARBA" id="ARBA00012251"/>
    </source>
</evidence>
<dbReference type="GO" id="GO:0097505">
    <property type="term" value="C:Rad6-Rad18 complex"/>
    <property type="evidence" value="ECO:0007669"/>
    <property type="project" value="TreeGrafter"/>
</dbReference>
<sequence>MQMVGLGGDKMKDEWEWPADCKAQREMESHLRCEICGDFFHGPVLLACSHTFCSACVRRFLQSKGANGCCPSCKQPCTSRDLVPNRALEQVTLLFENSKQELLKRLQGITVPSSATCTSNAERGKIKKMKHTPERMPLMSYSVMRDKEVRKLLDSINIRIPTKNRDEIIQIHKEVGEGGNSCSYSAAHLLGPIFLYALLSNAQADSVNPKSAAQIREEVVRNHYARMQRKAKTDAFKRTHTDVEDVNVASPLSGVSFQMRANFEKLRQDIADRKAGKIAPSTDTSTPTTLAESKVAEECDTSCVGVWRHFCALDTSIKQEFYVNTVTHEIRTELPSPLVQEQSPANRYDDLNGLARAVVDIDSAIKDQDDTVTPLKSKARTKRAIALAFASPDATSEFQSAIEEIVVPEHKEKTEEEKQDTLGKHTRSDASSDLTADVSAEEIEDASETPKKWQCSRCTLINEATCQQCEACGYETPSAPAPKRLRKKLHFQSKISL</sequence>
<accession>A0A976FLE2</accession>
<dbReference type="PANTHER" id="PTHR14134:SF2">
    <property type="entry name" value="E3 UBIQUITIN-PROTEIN LIGASE RAD18"/>
    <property type="match status" value="1"/>
</dbReference>
<keyword evidence="10" id="KW-0479">Metal-binding</keyword>
<dbReference type="KEGG" id="blac:94348070"/>
<evidence type="ECO:0000256" key="13">
    <source>
        <dbReference type="ARBA" id="ARBA00022786"/>
    </source>
</evidence>
<evidence type="ECO:0000256" key="4">
    <source>
        <dbReference type="ARBA" id="ARBA00004906"/>
    </source>
</evidence>
<dbReference type="GO" id="GO:0008270">
    <property type="term" value="F:zinc ion binding"/>
    <property type="evidence" value="ECO:0007669"/>
    <property type="project" value="UniProtKB-KW"/>
</dbReference>
<evidence type="ECO:0000313" key="25">
    <source>
        <dbReference type="Proteomes" id="UP000294530"/>
    </source>
</evidence>
<dbReference type="GO" id="GO:0006281">
    <property type="term" value="P:DNA repair"/>
    <property type="evidence" value="ECO:0007669"/>
    <property type="project" value="UniProtKB-KW"/>
</dbReference>
<proteinExistence type="inferred from homology"/>
<organism evidence="24 25">
    <name type="scientific">Bremia lactucae</name>
    <name type="common">Lettuce downy mildew</name>
    <dbReference type="NCBI Taxonomy" id="4779"/>
    <lineage>
        <taxon>Eukaryota</taxon>
        <taxon>Sar</taxon>
        <taxon>Stramenopiles</taxon>
        <taxon>Oomycota</taxon>
        <taxon>Peronosporomycetes</taxon>
        <taxon>Peronosporales</taxon>
        <taxon>Peronosporaceae</taxon>
        <taxon>Bremia</taxon>
    </lineage>
</organism>